<reference evidence="2 4" key="2">
    <citation type="journal article" date="2014" name="BMC Genomics">
        <title>An improved genome release (version Mt4.0) for the model legume Medicago truncatula.</title>
        <authorList>
            <person name="Tang H."/>
            <person name="Krishnakumar V."/>
            <person name="Bidwell S."/>
            <person name="Rosen B."/>
            <person name="Chan A."/>
            <person name="Zhou S."/>
            <person name="Gentzbittel L."/>
            <person name="Childs K.L."/>
            <person name="Yandell M."/>
            <person name="Gundlach H."/>
            <person name="Mayer K.F."/>
            <person name="Schwartz D.C."/>
            <person name="Town C.D."/>
        </authorList>
    </citation>
    <scope>GENOME REANNOTATION</scope>
    <source>
        <strain evidence="2">A17</strain>
        <strain evidence="3 4">cv. Jemalong A17</strain>
    </source>
</reference>
<name>A0A072U638_MEDTR</name>
<dbReference type="EMBL" id="CM001223">
    <property type="protein sequence ID" value="KEH24613.1"/>
    <property type="molecule type" value="Genomic_DNA"/>
</dbReference>
<reference evidence="3" key="3">
    <citation type="submission" date="2015-04" db="UniProtKB">
        <authorList>
            <consortium name="EnsemblPlants"/>
        </authorList>
    </citation>
    <scope>IDENTIFICATION</scope>
    <source>
        <strain evidence="3">cv. Jemalong A17</strain>
    </source>
</reference>
<gene>
    <name evidence="2" type="ordered locus">MTR_7g116725</name>
</gene>
<evidence type="ECO:0000313" key="2">
    <source>
        <dbReference type="EMBL" id="KEH24613.1"/>
    </source>
</evidence>
<evidence type="ECO:0000313" key="3">
    <source>
        <dbReference type="EnsemblPlants" id="KEH24613"/>
    </source>
</evidence>
<dbReference type="AlphaFoldDB" id="A0A072U638"/>
<reference evidence="2 4" key="1">
    <citation type="journal article" date="2011" name="Nature">
        <title>The Medicago genome provides insight into the evolution of rhizobial symbioses.</title>
        <authorList>
            <person name="Young N.D."/>
            <person name="Debelle F."/>
            <person name="Oldroyd G.E."/>
            <person name="Geurts R."/>
            <person name="Cannon S.B."/>
            <person name="Udvardi M.K."/>
            <person name="Benedito V.A."/>
            <person name="Mayer K.F."/>
            <person name="Gouzy J."/>
            <person name="Schoof H."/>
            <person name="Van de Peer Y."/>
            <person name="Proost S."/>
            <person name="Cook D.R."/>
            <person name="Meyers B.C."/>
            <person name="Spannagl M."/>
            <person name="Cheung F."/>
            <person name="De Mita S."/>
            <person name="Krishnakumar V."/>
            <person name="Gundlach H."/>
            <person name="Zhou S."/>
            <person name="Mudge J."/>
            <person name="Bharti A.K."/>
            <person name="Murray J.D."/>
            <person name="Naoumkina M.A."/>
            <person name="Rosen B."/>
            <person name="Silverstein K.A."/>
            <person name="Tang H."/>
            <person name="Rombauts S."/>
            <person name="Zhao P.X."/>
            <person name="Zhou P."/>
            <person name="Barbe V."/>
            <person name="Bardou P."/>
            <person name="Bechner M."/>
            <person name="Bellec A."/>
            <person name="Berger A."/>
            <person name="Berges H."/>
            <person name="Bidwell S."/>
            <person name="Bisseling T."/>
            <person name="Choisne N."/>
            <person name="Couloux A."/>
            <person name="Denny R."/>
            <person name="Deshpande S."/>
            <person name="Dai X."/>
            <person name="Doyle J.J."/>
            <person name="Dudez A.M."/>
            <person name="Farmer A.D."/>
            <person name="Fouteau S."/>
            <person name="Franken C."/>
            <person name="Gibelin C."/>
            <person name="Gish J."/>
            <person name="Goldstein S."/>
            <person name="Gonzalez A.J."/>
            <person name="Green P.J."/>
            <person name="Hallab A."/>
            <person name="Hartog M."/>
            <person name="Hua A."/>
            <person name="Humphray S.J."/>
            <person name="Jeong D.H."/>
            <person name="Jing Y."/>
            <person name="Jocker A."/>
            <person name="Kenton S.M."/>
            <person name="Kim D.J."/>
            <person name="Klee K."/>
            <person name="Lai H."/>
            <person name="Lang C."/>
            <person name="Lin S."/>
            <person name="Macmil S.L."/>
            <person name="Magdelenat G."/>
            <person name="Matthews L."/>
            <person name="McCorrison J."/>
            <person name="Monaghan E.L."/>
            <person name="Mun J.H."/>
            <person name="Najar F.Z."/>
            <person name="Nicholson C."/>
            <person name="Noirot C."/>
            <person name="O'Bleness M."/>
            <person name="Paule C.R."/>
            <person name="Poulain J."/>
            <person name="Prion F."/>
            <person name="Qin B."/>
            <person name="Qu C."/>
            <person name="Retzel E.F."/>
            <person name="Riddle C."/>
            <person name="Sallet E."/>
            <person name="Samain S."/>
            <person name="Samson N."/>
            <person name="Sanders I."/>
            <person name="Saurat O."/>
            <person name="Scarpelli C."/>
            <person name="Schiex T."/>
            <person name="Segurens B."/>
            <person name="Severin A.J."/>
            <person name="Sherrier D.J."/>
            <person name="Shi R."/>
            <person name="Sims S."/>
            <person name="Singer S.R."/>
            <person name="Sinharoy S."/>
            <person name="Sterck L."/>
            <person name="Viollet A."/>
            <person name="Wang B.B."/>
            <person name="Wang K."/>
            <person name="Wang M."/>
            <person name="Wang X."/>
            <person name="Warfsmann J."/>
            <person name="Weissenbach J."/>
            <person name="White D.D."/>
            <person name="White J.D."/>
            <person name="Wiley G.B."/>
            <person name="Wincker P."/>
            <person name="Xing Y."/>
            <person name="Yang L."/>
            <person name="Yao Z."/>
            <person name="Ying F."/>
            <person name="Zhai J."/>
            <person name="Zhou L."/>
            <person name="Zuber A."/>
            <person name="Denarie J."/>
            <person name="Dixon R.A."/>
            <person name="May G.D."/>
            <person name="Schwartz D.C."/>
            <person name="Rogers J."/>
            <person name="Quetier F."/>
            <person name="Town C.D."/>
            <person name="Roe B.A."/>
        </authorList>
    </citation>
    <scope>NUCLEOTIDE SEQUENCE [LARGE SCALE GENOMIC DNA]</scope>
    <source>
        <strain evidence="2">A17</strain>
        <strain evidence="3 4">cv. Jemalong A17</strain>
    </source>
</reference>
<dbReference type="EnsemblPlants" id="KEH24613">
    <property type="protein sequence ID" value="KEH24613"/>
    <property type="gene ID" value="MTR_7g116725"/>
</dbReference>
<keyword evidence="4" id="KW-1185">Reference proteome</keyword>
<organism evidence="2 4">
    <name type="scientific">Medicago truncatula</name>
    <name type="common">Barrel medic</name>
    <name type="synonym">Medicago tribuloides</name>
    <dbReference type="NCBI Taxonomy" id="3880"/>
    <lineage>
        <taxon>Eukaryota</taxon>
        <taxon>Viridiplantae</taxon>
        <taxon>Streptophyta</taxon>
        <taxon>Embryophyta</taxon>
        <taxon>Tracheophyta</taxon>
        <taxon>Spermatophyta</taxon>
        <taxon>Magnoliopsida</taxon>
        <taxon>eudicotyledons</taxon>
        <taxon>Gunneridae</taxon>
        <taxon>Pentapetalae</taxon>
        <taxon>rosids</taxon>
        <taxon>fabids</taxon>
        <taxon>Fabales</taxon>
        <taxon>Fabaceae</taxon>
        <taxon>Papilionoideae</taxon>
        <taxon>50 kb inversion clade</taxon>
        <taxon>NPAAA clade</taxon>
        <taxon>Hologalegina</taxon>
        <taxon>IRL clade</taxon>
        <taxon>Trifolieae</taxon>
        <taxon>Medicago</taxon>
    </lineage>
</organism>
<feature type="compositionally biased region" description="Polar residues" evidence="1">
    <location>
        <begin position="1"/>
        <end position="31"/>
    </location>
</feature>
<evidence type="ECO:0000313" key="4">
    <source>
        <dbReference type="Proteomes" id="UP000002051"/>
    </source>
</evidence>
<accession>A0A072U638</accession>
<dbReference type="HOGENOM" id="CLU_2240626_0_0_1"/>
<evidence type="ECO:0000256" key="1">
    <source>
        <dbReference type="SAM" id="MobiDB-lite"/>
    </source>
</evidence>
<protein>
    <submittedName>
        <fullName evidence="2 3">Uncharacterized protein</fullName>
    </submittedName>
</protein>
<sequence>MENKSQNTVNPQQTNINSLPSQGGGNPTKSKYPSARFQYASTTTTETSAGTSIISPLIFSFATCHTSMMVNRINGANLNGAKMDSEFIFAQFKKAPFFPFHLIDN</sequence>
<proteinExistence type="predicted"/>
<dbReference type="Proteomes" id="UP000002051">
    <property type="component" value="Unassembled WGS sequence"/>
</dbReference>
<feature type="region of interest" description="Disordered" evidence="1">
    <location>
        <begin position="1"/>
        <end position="37"/>
    </location>
</feature>